<dbReference type="InterPro" id="IPR045159">
    <property type="entry name" value="DCAF7-like"/>
</dbReference>
<dbReference type="EMBL" id="JAGKQM010000012">
    <property type="protein sequence ID" value="KAH0900084.1"/>
    <property type="molecule type" value="Genomic_DNA"/>
</dbReference>
<keyword evidence="4" id="KW-1185">Reference proteome</keyword>
<organism evidence="3 4">
    <name type="scientific">Brassica napus</name>
    <name type="common">Rape</name>
    <dbReference type="NCBI Taxonomy" id="3708"/>
    <lineage>
        <taxon>Eukaryota</taxon>
        <taxon>Viridiplantae</taxon>
        <taxon>Streptophyta</taxon>
        <taxon>Embryophyta</taxon>
        <taxon>Tracheophyta</taxon>
        <taxon>Spermatophyta</taxon>
        <taxon>Magnoliopsida</taxon>
        <taxon>eudicotyledons</taxon>
        <taxon>Gunneridae</taxon>
        <taxon>Pentapetalae</taxon>
        <taxon>rosids</taxon>
        <taxon>malvids</taxon>
        <taxon>Brassicales</taxon>
        <taxon>Brassicaceae</taxon>
        <taxon>Brassiceae</taxon>
        <taxon>Brassica</taxon>
    </lineage>
</organism>
<reference evidence="3 4" key="1">
    <citation type="submission" date="2021-05" db="EMBL/GenBank/DDBJ databases">
        <title>Genome Assembly of Synthetic Allotetraploid Brassica napus Reveals Homoeologous Exchanges between Subgenomes.</title>
        <authorList>
            <person name="Davis J.T."/>
        </authorList>
    </citation>
    <scope>NUCLEOTIDE SEQUENCE [LARGE SCALE GENOMIC DNA]</scope>
    <source>
        <strain evidence="4">cv. Da-Ae</strain>
        <tissue evidence="3">Seedling</tissue>
    </source>
</reference>
<evidence type="ECO:0000313" key="4">
    <source>
        <dbReference type="Proteomes" id="UP000824890"/>
    </source>
</evidence>
<dbReference type="Proteomes" id="UP000824890">
    <property type="component" value="Unassembled WGS sequence"/>
</dbReference>
<sequence>MGGSYPTHYAPSSASLVSFREHRHSLFRLRFRFRGRQPSLLNLSFEHPHPPTKLMFIPPSLRLPSGDLLASSGDFLRFLEIKRLHHRQPRRCPQQVRAVNLLRLERHRRKRLRTCNIHTTCTIWDVEKAVVEAQLIRYSVSRRVVNLLQLKRHRAEATQNLQLSADGSLEYLTCTTRNTPLLSTPLLRLAWNKQNLRYMATILMDSNELGLRRVVSKFVRVVMMERRCFGELPTVAGPNGIDPMSVYSAGSEINSCSCLVRCLIGLALLFLVKCSSLKFELWIARIGFMLAARH</sequence>
<protein>
    <submittedName>
        <fullName evidence="3">Uncharacterized protein</fullName>
    </submittedName>
</protein>
<accession>A0ABQ8B5K5</accession>
<evidence type="ECO:0000256" key="1">
    <source>
        <dbReference type="ARBA" id="ARBA00022574"/>
    </source>
</evidence>
<gene>
    <name evidence="3" type="ORF">HID58_049652</name>
</gene>
<evidence type="ECO:0000256" key="2">
    <source>
        <dbReference type="ARBA" id="ARBA00022737"/>
    </source>
</evidence>
<comment type="caution">
    <text evidence="3">The sequence shown here is derived from an EMBL/GenBank/DDBJ whole genome shotgun (WGS) entry which is preliminary data.</text>
</comment>
<dbReference type="PANTHER" id="PTHR19919">
    <property type="entry name" value="WD REPEAT CONTAINING PROTEIN"/>
    <property type="match status" value="1"/>
</dbReference>
<keyword evidence="1" id="KW-0853">WD repeat</keyword>
<proteinExistence type="predicted"/>
<name>A0ABQ8B5K5_BRANA</name>
<keyword evidence="2" id="KW-0677">Repeat</keyword>
<evidence type="ECO:0000313" key="3">
    <source>
        <dbReference type="EMBL" id="KAH0900084.1"/>
    </source>
</evidence>